<proteinExistence type="predicted"/>
<evidence type="ECO:0000313" key="3">
    <source>
        <dbReference type="Proteomes" id="UP001432322"/>
    </source>
</evidence>
<evidence type="ECO:0008006" key="4">
    <source>
        <dbReference type="Google" id="ProtNLM"/>
    </source>
</evidence>
<dbReference type="AlphaFoldDB" id="A0AAV5WCE0"/>
<feature type="transmembrane region" description="Helical" evidence="1">
    <location>
        <begin position="110"/>
        <end position="133"/>
    </location>
</feature>
<gene>
    <name evidence="2" type="ORF">PFISCL1PPCAC_18786</name>
</gene>
<organism evidence="2 3">
    <name type="scientific">Pristionchus fissidentatus</name>
    <dbReference type="NCBI Taxonomy" id="1538716"/>
    <lineage>
        <taxon>Eukaryota</taxon>
        <taxon>Metazoa</taxon>
        <taxon>Ecdysozoa</taxon>
        <taxon>Nematoda</taxon>
        <taxon>Chromadorea</taxon>
        <taxon>Rhabditida</taxon>
        <taxon>Rhabditina</taxon>
        <taxon>Diplogasteromorpha</taxon>
        <taxon>Diplogasteroidea</taxon>
        <taxon>Neodiplogasteridae</taxon>
        <taxon>Pristionchus</taxon>
    </lineage>
</organism>
<keyword evidence="1" id="KW-0812">Transmembrane</keyword>
<keyword evidence="1" id="KW-1133">Transmembrane helix</keyword>
<protein>
    <recommendedName>
        <fullName evidence="4">Ionotropic receptor</fullName>
    </recommendedName>
</protein>
<evidence type="ECO:0000313" key="2">
    <source>
        <dbReference type="EMBL" id="GMT27489.1"/>
    </source>
</evidence>
<name>A0AAV5WCE0_9BILA</name>
<feature type="non-terminal residue" evidence="2">
    <location>
        <position position="155"/>
    </location>
</feature>
<dbReference type="PANTHER" id="PTHR22714">
    <property type="entry name" value="PROTEIN CBG02446-RELATED"/>
    <property type="match status" value="1"/>
</dbReference>
<reference evidence="2" key="1">
    <citation type="submission" date="2023-10" db="EMBL/GenBank/DDBJ databases">
        <title>Genome assembly of Pristionchus species.</title>
        <authorList>
            <person name="Yoshida K."/>
            <person name="Sommer R.J."/>
        </authorList>
    </citation>
    <scope>NUCLEOTIDE SEQUENCE</scope>
    <source>
        <strain evidence="2">RS5133</strain>
    </source>
</reference>
<evidence type="ECO:0000256" key="1">
    <source>
        <dbReference type="SAM" id="Phobius"/>
    </source>
</evidence>
<comment type="caution">
    <text evidence="2">The sequence shown here is derived from an EMBL/GenBank/DDBJ whole genome shotgun (WGS) entry which is preliminary data.</text>
</comment>
<dbReference type="PANTHER" id="PTHR22714:SF7">
    <property type="entry name" value="SOLUTE-BINDING PROTEIN FAMILY 3_N-TERMINAL DOMAIN-CONTAINING PROTEIN"/>
    <property type="match status" value="1"/>
</dbReference>
<keyword evidence="3" id="KW-1185">Reference proteome</keyword>
<accession>A0AAV5WCE0</accession>
<feature type="non-terminal residue" evidence="2">
    <location>
        <position position="1"/>
    </location>
</feature>
<dbReference type="InterPro" id="IPR040128">
    <property type="entry name" value="T25E4.2-like"/>
</dbReference>
<sequence length="155" mass="17616">DAYSLLSTGRYIVGETMDARFIMGVREQCNLFVLHKGLPDLDVHLLWNKKSIEQLRRINHAIGMSASFINRTTEKYLSFDKLPFTVDKKNCTEQVKLIASQQFLDFPSTAGIFLLVVMGVVAALVFFLIEILAKRRNSPFIDSLLATKVRTTKFV</sequence>
<keyword evidence="1" id="KW-0472">Membrane</keyword>
<dbReference type="EMBL" id="BTSY01000005">
    <property type="protein sequence ID" value="GMT27489.1"/>
    <property type="molecule type" value="Genomic_DNA"/>
</dbReference>
<dbReference type="Proteomes" id="UP001432322">
    <property type="component" value="Unassembled WGS sequence"/>
</dbReference>